<evidence type="ECO:0000256" key="4">
    <source>
        <dbReference type="ARBA" id="ARBA00022801"/>
    </source>
</evidence>
<dbReference type="Proteomes" id="UP000503447">
    <property type="component" value="Chromosome"/>
</dbReference>
<keyword evidence="5" id="KW-0720">Serine protease</keyword>
<comment type="similarity">
    <text evidence="1">Belongs to the peptidase S9C family.</text>
</comment>
<reference evidence="10" key="1">
    <citation type="submission" date="2020-05" db="EMBL/GenBank/DDBJ databases">
        <title>Frigoriglobus tundricola gen. nov., sp. nov., a psychrotolerant cellulolytic planctomycete of the family Gemmataceae with two divergent copies of 16S rRNA gene.</title>
        <authorList>
            <person name="Kulichevskaya I.S."/>
            <person name="Ivanova A.A."/>
            <person name="Naumoff D.G."/>
            <person name="Beletsky A.V."/>
            <person name="Rijpstra W.I.C."/>
            <person name="Sinninghe Damste J.S."/>
            <person name="Mardanov A.V."/>
            <person name="Ravin N.V."/>
            <person name="Dedysh S.N."/>
        </authorList>
    </citation>
    <scope>NUCLEOTIDE SEQUENCE [LARGE SCALE GENOMIC DNA]</scope>
    <source>
        <strain evidence="10">PL17</strain>
    </source>
</reference>
<evidence type="ECO:0000313" key="10">
    <source>
        <dbReference type="Proteomes" id="UP000503447"/>
    </source>
</evidence>
<name>A0A6M5YUW5_9BACT</name>
<sequence>MRMARSAAVIAVLILASSLQAPLVKGEPPAGSPLAPPPAKRPMTMADFFAVKRVAAPQISPDGKQVVYQITSIDLERNKGTTALWIAATDGKTAPKQLTPKDRQGRNPRWSPDGKRILFESGSDLWVMPADGGDPVLVTKISTGASHGIWSPDGKSVAFVSSVYPEVSEKPFAESDMLNKEKDEEIAKSPVKAKTFTKLFYRHWVEYIGDKRQHIFVCDADGKNCRDVTPGDRDANPTSSTFDSGDNFTFSPDGTHIVFTAPPAENEAWSTNYDLCRVSVTNTSPKWETLTKDNKAADSGPKFSPDGKKLAWRAQTRAGYEADRWDIVVVDVKPDGAHIAKPKRTAQGFSNLLSVNEFVWVARGGWMLTGDQSGGQVLAYENGDDEGSSFMMAPAAGSLSSSTGTQSRVAYLPSSFNSTPEIQILTFGEGKTGHTILTHTNDAIFAQLDLQRAERVQVPVEGGMEVLLFEPGGKTQKTQVPMKMQMWVIKPPGFDEKKKWPVVYLVHGGPQSAWKDAWSYRWNPQLWAAQGYVVVMPNPRGSVGFGQKFTDEITGDWGGKCYRDLVAGLEYVEKLPYVDKDRIAAAGGSFGGYMMNWFAVNDIAPRFKCLVTHCSVWNFESMWGTTDELWFDEWEHGGLPWEKPQKYAEFSPHNKAGNLGKYKTPMLIIHNDLDFRCPIGQGHELFSALQRQGVPSRFVNFPDEGHWVLKPKNSEYWHKEIFAWLKKYAPPGGK</sequence>
<evidence type="ECO:0000259" key="8">
    <source>
        <dbReference type="Pfam" id="PF00326"/>
    </source>
</evidence>
<dbReference type="RefSeq" id="WP_227254393.1">
    <property type="nucleotide sequence ID" value="NZ_CP053452.2"/>
</dbReference>
<dbReference type="InterPro" id="IPR011659">
    <property type="entry name" value="WD40"/>
</dbReference>
<dbReference type="SUPFAM" id="SSF53474">
    <property type="entry name" value="alpha/beta-Hydrolases"/>
    <property type="match status" value="1"/>
</dbReference>
<evidence type="ECO:0000256" key="1">
    <source>
        <dbReference type="ARBA" id="ARBA00010040"/>
    </source>
</evidence>
<dbReference type="FunFam" id="3.40.50.1820:FF:000028">
    <property type="entry name" value="S9 family peptidase"/>
    <property type="match status" value="1"/>
</dbReference>
<dbReference type="PANTHER" id="PTHR42776:SF13">
    <property type="entry name" value="DIPEPTIDYL-PEPTIDASE 5"/>
    <property type="match status" value="1"/>
</dbReference>
<evidence type="ECO:0000256" key="6">
    <source>
        <dbReference type="SAM" id="MobiDB-lite"/>
    </source>
</evidence>
<dbReference type="EMBL" id="CP053452">
    <property type="protein sequence ID" value="QJW97234.1"/>
    <property type="molecule type" value="Genomic_DNA"/>
</dbReference>
<protein>
    <recommendedName>
        <fullName evidence="8">Peptidase S9 prolyl oligopeptidase catalytic domain-containing protein</fullName>
    </recommendedName>
</protein>
<dbReference type="InterPro" id="IPR001375">
    <property type="entry name" value="Peptidase_S9_cat"/>
</dbReference>
<dbReference type="GO" id="GO:0004252">
    <property type="term" value="F:serine-type endopeptidase activity"/>
    <property type="evidence" value="ECO:0007669"/>
    <property type="project" value="TreeGrafter"/>
</dbReference>
<evidence type="ECO:0000256" key="7">
    <source>
        <dbReference type="SAM" id="SignalP"/>
    </source>
</evidence>
<dbReference type="AlphaFoldDB" id="A0A6M5YUW5"/>
<dbReference type="GO" id="GO:0006508">
    <property type="term" value="P:proteolysis"/>
    <property type="evidence" value="ECO:0007669"/>
    <property type="project" value="UniProtKB-KW"/>
</dbReference>
<dbReference type="SUPFAM" id="SSF82171">
    <property type="entry name" value="DPP6 N-terminal domain-like"/>
    <property type="match status" value="1"/>
</dbReference>
<dbReference type="PANTHER" id="PTHR42776">
    <property type="entry name" value="SERINE PEPTIDASE S9 FAMILY MEMBER"/>
    <property type="match status" value="1"/>
</dbReference>
<organism evidence="9 10">
    <name type="scientific">Frigoriglobus tundricola</name>
    <dbReference type="NCBI Taxonomy" id="2774151"/>
    <lineage>
        <taxon>Bacteria</taxon>
        <taxon>Pseudomonadati</taxon>
        <taxon>Planctomycetota</taxon>
        <taxon>Planctomycetia</taxon>
        <taxon>Gemmatales</taxon>
        <taxon>Gemmataceae</taxon>
        <taxon>Frigoriglobus</taxon>
    </lineage>
</organism>
<keyword evidence="3 7" id="KW-0732">Signal</keyword>
<feature type="signal peptide" evidence="7">
    <location>
        <begin position="1"/>
        <end position="21"/>
    </location>
</feature>
<feature type="domain" description="Peptidase S9 prolyl oligopeptidase catalytic" evidence="8">
    <location>
        <begin position="518"/>
        <end position="729"/>
    </location>
</feature>
<dbReference type="InterPro" id="IPR011042">
    <property type="entry name" value="6-blade_b-propeller_TolB-like"/>
</dbReference>
<feature type="chain" id="PRO_5026960278" description="Peptidase S9 prolyl oligopeptidase catalytic domain-containing protein" evidence="7">
    <location>
        <begin position="22"/>
        <end position="734"/>
    </location>
</feature>
<evidence type="ECO:0000313" key="9">
    <source>
        <dbReference type="EMBL" id="QJW97234.1"/>
    </source>
</evidence>
<keyword evidence="4" id="KW-0378">Hydrolase</keyword>
<dbReference type="Gene3D" id="2.120.10.30">
    <property type="entry name" value="TolB, C-terminal domain"/>
    <property type="match status" value="2"/>
</dbReference>
<dbReference type="Gene3D" id="3.40.50.1820">
    <property type="entry name" value="alpha/beta hydrolase"/>
    <property type="match status" value="1"/>
</dbReference>
<evidence type="ECO:0000256" key="5">
    <source>
        <dbReference type="ARBA" id="ARBA00022825"/>
    </source>
</evidence>
<gene>
    <name evidence="9" type="ORF">FTUN_4803</name>
</gene>
<proteinExistence type="inferred from homology"/>
<feature type="region of interest" description="Disordered" evidence="6">
    <location>
        <begin position="92"/>
        <end position="114"/>
    </location>
</feature>
<keyword evidence="2" id="KW-0645">Protease</keyword>
<dbReference type="KEGG" id="ftj:FTUN_4803"/>
<accession>A0A6M5YUW5</accession>
<evidence type="ECO:0000256" key="2">
    <source>
        <dbReference type="ARBA" id="ARBA00022670"/>
    </source>
</evidence>
<keyword evidence="10" id="KW-1185">Reference proteome</keyword>
<dbReference type="Pfam" id="PF00326">
    <property type="entry name" value="Peptidase_S9"/>
    <property type="match status" value="1"/>
</dbReference>
<evidence type="ECO:0000256" key="3">
    <source>
        <dbReference type="ARBA" id="ARBA00022729"/>
    </source>
</evidence>
<dbReference type="InterPro" id="IPR029058">
    <property type="entry name" value="AB_hydrolase_fold"/>
</dbReference>
<dbReference type="Pfam" id="PF07676">
    <property type="entry name" value="PD40"/>
    <property type="match status" value="4"/>
</dbReference>